<dbReference type="EMBL" id="MU154797">
    <property type="protein sequence ID" value="KAF9487258.1"/>
    <property type="molecule type" value="Genomic_DNA"/>
</dbReference>
<reference evidence="6" key="1">
    <citation type="submission" date="2020-11" db="EMBL/GenBank/DDBJ databases">
        <authorList>
            <consortium name="DOE Joint Genome Institute"/>
            <person name="Ahrendt S."/>
            <person name="Riley R."/>
            <person name="Andreopoulos W."/>
            <person name="Labutti K."/>
            <person name="Pangilinan J."/>
            <person name="Ruiz-Duenas F.J."/>
            <person name="Barrasa J.M."/>
            <person name="Sanchez-Garcia M."/>
            <person name="Camarero S."/>
            <person name="Miyauchi S."/>
            <person name="Serrano A."/>
            <person name="Linde D."/>
            <person name="Babiker R."/>
            <person name="Drula E."/>
            <person name="Ayuso-Fernandez I."/>
            <person name="Pacheco R."/>
            <person name="Padilla G."/>
            <person name="Ferreira P."/>
            <person name="Barriuso J."/>
            <person name="Kellner H."/>
            <person name="Castanera R."/>
            <person name="Alfaro M."/>
            <person name="Ramirez L."/>
            <person name="Pisabarro A.G."/>
            <person name="Kuo A."/>
            <person name="Tritt A."/>
            <person name="Lipzen A."/>
            <person name="He G."/>
            <person name="Yan M."/>
            <person name="Ng V."/>
            <person name="Cullen D."/>
            <person name="Martin F."/>
            <person name="Rosso M.-N."/>
            <person name="Henrissat B."/>
            <person name="Hibbett D."/>
            <person name="Martinez A.T."/>
            <person name="Grigoriev I.V."/>
        </authorList>
    </citation>
    <scope>NUCLEOTIDE SEQUENCE</scope>
    <source>
        <strain evidence="6">ATCC 90797</strain>
    </source>
</reference>
<comment type="subcellular location">
    <subcellularLocation>
        <location evidence="1">Nucleus</location>
    </subcellularLocation>
</comment>
<dbReference type="GO" id="GO:0008270">
    <property type="term" value="F:zinc ion binding"/>
    <property type="evidence" value="ECO:0007669"/>
    <property type="project" value="UniProtKB-KW"/>
</dbReference>
<comment type="caution">
    <text evidence="6">The sequence shown here is derived from an EMBL/GenBank/DDBJ whole genome shotgun (WGS) entry which is preliminary data.</text>
</comment>
<dbReference type="InterPro" id="IPR052035">
    <property type="entry name" value="ZnF_BED_domain_contain"/>
</dbReference>
<keyword evidence="7" id="KW-1185">Reference proteome</keyword>
<dbReference type="PANTHER" id="PTHR46481:SF10">
    <property type="entry name" value="ZINC FINGER BED DOMAIN-CONTAINING PROTEIN 39"/>
    <property type="match status" value="1"/>
</dbReference>
<proteinExistence type="predicted"/>
<keyword evidence="2" id="KW-0479">Metal-binding</keyword>
<accession>A0A9P5ZHM4</accession>
<keyword evidence="5" id="KW-0539">Nucleus</keyword>
<name>A0A9P5ZHM4_PLEER</name>
<gene>
    <name evidence="6" type="ORF">BDN71DRAFT_1485355</name>
</gene>
<evidence type="ECO:0000313" key="6">
    <source>
        <dbReference type="EMBL" id="KAF9487258.1"/>
    </source>
</evidence>
<evidence type="ECO:0000256" key="3">
    <source>
        <dbReference type="ARBA" id="ARBA00022771"/>
    </source>
</evidence>
<evidence type="ECO:0000256" key="4">
    <source>
        <dbReference type="ARBA" id="ARBA00022833"/>
    </source>
</evidence>
<dbReference type="OrthoDB" id="2677917at2759"/>
<evidence type="ECO:0000256" key="2">
    <source>
        <dbReference type="ARBA" id="ARBA00022723"/>
    </source>
</evidence>
<dbReference type="Proteomes" id="UP000807025">
    <property type="component" value="Unassembled WGS sequence"/>
</dbReference>
<dbReference type="SUPFAM" id="SSF140996">
    <property type="entry name" value="Hermes dimerisation domain"/>
    <property type="match status" value="1"/>
</dbReference>
<keyword evidence="3" id="KW-0863">Zinc-finger</keyword>
<dbReference type="GO" id="GO:0005634">
    <property type="term" value="C:nucleus"/>
    <property type="evidence" value="ECO:0007669"/>
    <property type="project" value="UniProtKB-SubCell"/>
</dbReference>
<evidence type="ECO:0000313" key="7">
    <source>
        <dbReference type="Proteomes" id="UP000807025"/>
    </source>
</evidence>
<dbReference type="AlphaFoldDB" id="A0A9P5ZHM4"/>
<organism evidence="6 7">
    <name type="scientific">Pleurotus eryngii</name>
    <name type="common">Boletus of the steppes</name>
    <dbReference type="NCBI Taxonomy" id="5323"/>
    <lineage>
        <taxon>Eukaryota</taxon>
        <taxon>Fungi</taxon>
        <taxon>Dikarya</taxon>
        <taxon>Basidiomycota</taxon>
        <taxon>Agaricomycotina</taxon>
        <taxon>Agaricomycetes</taxon>
        <taxon>Agaricomycetidae</taxon>
        <taxon>Agaricales</taxon>
        <taxon>Pleurotineae</taxon>
        <taxon>Pleurotaceae</taxon>
        <taxon>Pleurotus</taxon>
    </lineage>
</organism>
<sequence>MKKKWWSLVYGFYKAELKIGCKQTIIRYLDTTDAQSTSNMQKHTLKCWGDEAVKKVASGINHSGKITMLFEQKGKGKVFYSHTQHSKPETRVEIIHWVAKNLHPFSIVANKGFQTLMKTGQPGYYLPSPSTVSCDVKVVFAKVWN</sequence>
<dbReference type="PANTHER" id="PTHR46481">
    <property type="entry name" value="ZINC FINGER BED DOMAIN-CONTAINING PROTEIN 4"/>
    <property type="match status" value="1"/>
</dbReference>
<keyword evidence="4" id="KW-0862">Zinc</keyword>
<protein>
    <submittedName>
        <fullName evidence="6">Uncharacterized protein</fullName>
    </submittedName>
</protein>
<evidence type="ECO:0000256" key="5">
    <source>
        <dbReference type="ARBA" id="ARBA00023242"/>
    </source>
</evidence>
<evidence type="ECO:0000256" key="1">
    <source>
        <dbReference type="ARBA" id="ARBA00004123"/>
    </source>
</evidence>